<dbReference type="RefSeq" id="WP_058636505.1">
    <property type="nucleotide sequence ID" value="NZ_LDPZ01000062.1"/>
</dbReference>
<comment type="caution">
    <text evidence="2">The sequence shown here is derived from an EMBL/GenBank/DDBJ whole genome shotgun (WGS) entry which is preliminary data.</text>
</comment>
<feature type="region of interest" description="Disordered" evidence="1">
    <location>
        <begin position="1"/>
        <end position="22"/>
    </location>
</feature>
<evidence type="ECO:0000313" key="2">
    <source>
        <dbReference type="EMBL" id="KTQ85281.1"/>
    </source>
</evidence>
<reference evidence="2 3" key="1">
    <citation type="journal article" date="2016" name="Front. Microbiol.">
        <title>Genomic Resource of Rice Seed Associated Bacteria.</title>
        <authorList>
            <person name="Midha S."/>
            <person name="Bansal K."/>
            <person name="Sharma S."/>
            <person name="Kumar N."/>
            <person name="Patil P.P."/>
            <person name="Chaudhry V."/>
            <person name="Patil P.B."/>
        </authorList>
    </citation>
    <scope>NUCLEOTIDE SEQUENCE [LARGE SCALE GENOMIC DNA]</scope>
    <source>
        <strain evidence="2 3">NS226</strain>
    </source>
</reference>
<evidence type="ECO:0000313" key="3">
    <source>
        <dbReference type="Proteomes" id="UP000078272"/>
    </source>
</evidence>
<dbReference type="AlphaFoldDB" id="A0A175R2X3"/>
<proteinExistence type="predicted"/>
<evidence type="ECO:0000256" key="1">
    <source>
        <dbReference type="SAM" id="MobiDB-lite"/>
    </source>
</evidence>
<feature type="compositionally biased region" description="Basic and acidic residues" evidence="1">
    <location>
        <begin position="1"/>
        <end position="11"/>
    </location>
</feature>
<dbReference type="PATRIC" id="fig|401562.3.peg.4476"/>
<dbReference type="Proteomes" id="UP000078272">
    <property type="component" value="Unassembled WGS sequence"/>
</dbReference>
<protein>
    <submittedName>
        <fullName evidence="2">Uncharacterized protein</fullName>
    </submittedName>
</protein>
<accession>A0A175R2X3</accession>
<organism evidence="2 3">
    <name type="scientific">Aureimonas ureilytica</name>
    <dbReference type="NCBI Taxonomy" id="401562"/>
    <lineage>
        <taxon>Bacteria</taxon>
        <taxon>Pseudomonadati</taxon>
        <taxon>Pseudomonadota</taxon>
        <taxon>Alphaproteobacteria</taxon>
        <taxon>Hyphomicrobiales</taxon>
        <taxon>Aurantimonadaceae</taxon>
        <taxon>Aureimonas</taxon>
    </lineage>
</organism>
<gene>
    <name evidence="2" type="ORF">NS226_20255</name>
</gene>
<sequence length="65" mass="6895">MRPFPRGDGDKPGGSPPDFAMRSWLFPGGEPLGSIRRGARIVVRGEAGQSAFRLDLDGPKGTISV</sequence>
<dbReference type="EMBL" id="LDPZ01000062">
    <property type="protein sequence ID" value="KTQ85281.1"/>
    <property type="molecule type" value="Genomic_DNA"/>
</dbReference>
<name>A0A175R2X3_9HYPH</name>